<dbReference type="WBParaSite" id="L893_g32702.t1">
    <property type="protein sequence ID" value="L893_g32702.t1"/>
    <property type="gene ID" value="L893_g32702"/>
</dbReference>
<dbReference type="AlphaFoldDB" id="A0A1I8A474"/>
<sequence length="619" mass="68614">MDSVPYAFVDSVVELFDGRRTLNPLAQEVNHPLWKAAVDVHHRNREYYVVFVSMAENEKGVKLLSESLNGRSYDNLEPIRKNQRFARIKTITDIDDVDWEDAKIQGAEEAIEMLKTVAPQCESCSYLASVYSGCTASHKLLCNALSNSAFLASMELSYHGQASLDLLENQIRNSPFLKYVYLTSNDWPEAVLPLITAFCLKGRPGHPVTMTLDDAKIVDNSCIQNFFDVWQANGNLHFCLEAWSGKIDARELMEKGILNEQIQYGFNYFKHETEKSTAYFEATEIRFVEWSLSIQNLRMTKDWTLPKETAESFSGLRVLPSLHDPSIDSGLALDKEHMTQYYVNKLQCQQKGLEDKAKLRRPGDRRTWRADLPHPAGQDVDPGQTQTVGSLGGSRLCARPQQRSRHVRQHRQVQGLLEPVGHLAEARMSPPAQRDRLRVRLLSKFSYIEKIKTVGSTYIVACGLNHFELTLLESELYSSRDSTRDSNGTTDELTAYKERNMIYSHYGMVFPMVDLHVNVYGGRCQVNIYCGRCPSGGGGRGEPDEGQGGGSGSRGPNGGGGGRGSNEDEQPNGTNGGRGSLCWTDPNGGGGGRGSREGEEPNGTNGGRGSGVRADPNGG</sequence>
<evidence type="ECO:0000256" key="1">
    <source>
        <dbReference type="SAM" id="MobiDB-lite"/>
    </source>
</evidence>
<dbReference type="Proteomes" id="UP000095287">
    <property type="component" value="Unplaced"/>
</dbReference>
<feature type="region of interest" description="Disordered" evidence="1">
    <location>
        <begin position="537"/>
        <end position="619"/>
    </location>
</feature>
<feature type="compositionally biased region" description="Basic residues" evidence="1">
    <location>
        <begin position="402"/>
        <end position="411"/>
    </location>
</feature>
<protein>
    <submittedName>
        <fullName evidence="3">ANF_receptor domain-containing protein</fullName>
    </submittedName>
</protein>
<organism evidence="2 3">
    <name type="scientific">Steinernema glaseri</name>
    <dbReference type="NCBI Taxonomy" id="37863"/>
    <lineage>
        <taxon>Eukaryota</taxon>
        <taxon>Metazoa</taxon>
        <taxon>Ecdysozoa</taxon>
        <taxon>Nematoda</taxon>
        <taxon>Chromadorea</taxon>
        <taxon>Rhabditida</taxon>
        <taxon>Tylenchina</taxon>
        <taxon>Panagrolaimomorpha</taxon>
        <taxon>Strongyloidoidea</taxon>
        <taxon>Steinernematidae</taxon>
        <taxon>Steinernema</taxon>
    </lineage>
</organism>
<feature type="compositionally biased region" description="Gly residues" evidence="1">
    <location>
        <begin position="537"/>
        <end position="564"/>
    </location>
</feature>
<evidence type="ECO:0000313" key="3">
    <source>
        <dbReference type="WBParaSite" id="L893_g32702.t1"/>
    </source>
</evidence>
<reference evidence="3" key="1">
    <citation type="submission" date="2016-11" db="UniProtKB">
        <authorList>
            <consortium name="WormBaseParasite"/>
        </authorList>
    </citation>
    <scope>IDENTIFICATION</scope>
</reference>
<accession>A0A1I8A474</accession>
<name>A0A1I8A474_9BILA</name>
<keyword evidence="2" id="KW-1185">Reference proteome</keyword>
<feature type="region of interest" description="Disordered" evidence="1">
    <location>
        <begin position="353"/>
        <end position="411"/>
    </location>
</feature>
<evidence type="ECO:0000313" key="2">
    <source>
        <dbReference type="Proteomes" id="UP000095287"/>
    </source>
</evidence>
<proteinExistence type="predicted"/>
<feature type="compositionally biased region" description="Basic and acidic residues" evidence="1">
    <location>
        <begin position="353"/>
        <end position="372"/>
    </location>
</feature>